<evidence type="ECO:0000256" key="2">
    <source>
        <dbReference type="ARBA" id="ARBA00022737"/>
    </source>
</evidence>
<feature type="non-terminal residue" evidence="5">
    <location>
        <position position="1"/>
    </location>
</feature>
<protein>
    <submittedName>
        <fullName evidence="5">Uncharacterized protein</fullName>
    </submittedName>
</protein>
<dbReference type="InterPro" id="IPR051573">
    <property type="entry name" value="Ankyrin-SOCS_box_domain"/>
</dbReference>
<keyword evidence="6" id="KW-1185">Reference proteome</keyword>
<dbReference type="Pfam" id="PF00023">
    <property type="entry name" value="Ank"/>
    <property type="match status" value="1"/>
</dbReference>
<dbReference type="PROSITE" id="PS50088">
    <property type="entry name" value="ANK_REPEAT"/>
    <property type="match status" value="1"/>
</dbReference>
<reference evidence="5 6" key="1">
    <citation type="submission" date="2024-05" db="EMBL/GenBank/DDBJ databases">
        <title>Genome sequencing and assembly of Indian major carp, Cirrhinus mrigala (Hamilton, 1822).</title>
        <authorList>
            <person name="Mohindra V."/>
            <person name="Chowdhury L.M."/>
            <person name="Lal K."/>
            <person name="Jena J.K."/>
        </authorList>
    </citation>
    <scope>NUCLEOTIDE SEQUENCE [LARGE SCALE GENOMIC DNA]</scope>
    <source>
        <strain evidence="5">CM1030</strain>
        <tissue evidence="5">Blood</tissue>
    </source>
</reference>
<dbReference type="PANTHER" id="PTHR24136:SF53">
    <property type="entry name" value="ANKYRIN REPEAT AND SOCS BOX CONTAINING 13"/>
    <property type="match status" value="1"/>
</dbReference>
<dbReference type="SUPFAM" id="SSF48403">
    <property type="entry name" value="Ankyrin repeat"/>
    <property type="match status" value="1"/>
</dbReference>
<keyword evidence="3 4" id="KW-0040">ANK repeat</keyword>
<evidence type="ECO:0000256" key="4">
    <source>
        <dbReference type="PROSITE-ProRule" id="PRU00023"/>
    </source>
</evidence>
<comment type="similarity">
    <text evidence="1">Belongs to the ankyrin SOCS box (ASB) family.</text>
</comment>
<dbReference type="PROSITE" id="PS50297">
    <property type="entry name" value="ANK_REP_REGION"/>
    <property type="match status" value="1"/>
</dbReference>
<dbReference type="EMBL" id="JAMKFB020000004">
    <property type="protein sequence ID" value="KAL0196172.1"/>
    <property type="molecule type" value="Genomic_DNA"/>
</dbReference>
<dbReference type="InterPro" id="IPR036770">
    <property type="entry name" value="Ankyrin_rpt-contain_sf"/>
</dbReference>
<proteinExistence type="inferred from homology"/>
<gene>
    <name evidence="5" type="ORF">M9458_009744</name>
</gene>
<keyword evidence="2" id="KW-0677">Repeat</keyword>
<evidence type="ECO:0000256" key="1">
    <source>
        <dbReference type="ARBA" id="ARBA00005949"/>
    </source>
</evidence>
<dbReference type="AlphaFoldDB" id="A0ABD0RCE2"/>
<dbReference type="Proteomes" id="UP001529510">
    <property type="component" value="Unassembled WGS sequence"/>
</dbReference>
<dbReference type="PANTHER" id="PTHR24136">
    <property type="entry name" value="SOWAH (DROSOPHILA) HOMOLOG"/>
    <property type="match status" value="1"/>
</dbReference>
<feature type="non-terminal residue" evidence="5">
    <location>
        <position position="56"/>
    </location>
</feature>
<accession>A0ABD0RCE2</accession>
<feature type="repeat" description="ANK" evidence="4">
    <location>
        <begin position="1"/>
        <end position="33"/>
    </location>
</feature>
<dbReference type="Gene3D" id="1.25.40.20">
    <property type="entry name" value="Ankyrin repeat-containing domain"/>
    <property type="match status" value="1"/>
</dbReference>
<sequence length="56" mass="6504">LHETPLHHAAKSNNVDMIELLVEFGANIYARDKYDRKPVDYTRPDTLSAQCLQLYE</sequence>
<organism evidence="5 6">
    <name type="scientific">Cirrhinus mrigala</name>
    <name type="common">Mrigala</name>
    <dbReference type="NCBI Taxonomy" id="683832"/>
    <lineage>
        <taxon>Eukaryota</taxon>
        <taxon>Metazoa</taxon>
        <taxon>Chordata</taxon>
        <taxon>Craniata</taxon>
        <taxon>Vertebrata</taxon>
        <taxon>Euteleostomi</taxon>
        <taxon>Actinopterygii</taxon>
        <taxon>Neopterygii</taxon>
        <taxon>Teleostei</taxon>
        <taxon>Ostariophysi</taxon>
        <taxon>Cypriniformes</taxon>
        <taxon>Cyprinidae</taxon>
        <taxon>Labeoninae</taxon>
        <taxon>Labeonini</taxon>
        <taxon>Cirrhinus</taxon>
    </lineage>
</organism>
<dbReference type="InterPro" id="IPR002110">
    <property type="entry name" value="Ankyrin_rpt"/>
</dbReference>
<evidence type="ECO:0000313" key="5">
    <source>
        <dbReference type="EMBL" id="KAL0196172.1"/>
    </source>
</evidence>
<evidence type="ECO:0000313" key="6">
    <source>
        <dbReference type="Proteomes" id="UP001529510"/>
    </source>
</evidence>
<evidence type="ECO:0000256" key="3">
    <source>
        <dbReference type="ARBA" id="ARBA00023043"/>
    </source>
</evidence>
<name>A0ABD0RCE2_CIRMR</name>
<dbReference type="SMART" id="SM00248">
    <property type="entry name" value="ANK"/>
    <property type="match status" value="1"/>
</dbReference>
<comment type="caution">
    <text evidence="5">The sequence shown here is derived from an EMBL/GenBank/DDBJ whole genome shotgun (WGS) entry which is preliminary data.</text>
</comment>